<dbReference type="STRING" id="570519.SAMN04488116_3479"/>
<feature type="compositionally biased region" description="Polar residues" evidence="1">
    <location>
        <begin position="134"/>
        <end position="147"/>
    </location>
</feature>
<evidence type="ECO:0000313" key="4">
    <source>
        <dbReference type="Proteomes" id="UP000184532"/>
    </source>
</evidence>
<organism evidence="3 4">
    <name type="scientific">Flagellimonas flava</name>
    <dbReference type="NCBI Taxonomy" id="570519"/>
    <lineage>
        <taxon>Bacteria</taxon>
        <taxon>Pseudomonadati</taxon>
        <taxon>Bacteroidota</taxon>
        <taxon>Flavobacteriia</taxon>
        <taxon>Flavobacteriales</taxon>
        <taxon>Flavobacteriaceae</taxon>
        <taxon>Flagellimonas</taxon>
    </lineage>
</organism>
<dbReference type="OrthoDB" id="1113942at2"/>
<keyword evidence="2" id="KW-0812">Transmembrane</keyword>
<dbReference type="RefSeq" id="WP_073181979.1">
    <property type="nucleotide sequence ID" value="NZ_FQWL01000010.1"/>
</dbReference>
<evidence type="ECO:0000256" key="2">
    <source>
        <dbReference type="SAM" id="Phobius"/>
    </source>
</evidence>
<accession>A0A1M5Q2D6</accession>
<proteinExistence type="predicted"/>
<name>A0A1M5Q2D6_9FLAO</name>
<feature type="region of interest" description="Disordered" evidence="1">
    <location>
        <begin position="78"/>
        <end position="173"/>
    </location>
</feature>
<dbReference type="EMBL" id="FQWL01000010">
    <property type="protein sequence ID" value="SHH08066.1"/>
    <property type="molecule type" value="Genomic_DNA"/>
</dbReference>
<gene>
    <name evidence="3" type="ORF">SAMN04488116_3479</name>
</gene>
<protein>
    <submittedName>
        <fullName evidence="3">Uncharacterized protein</fullName>
    </submittedName>
</protein>
<feature type="transmembrane region" description="Helical" evidence="2">
    <location>
        <begin position="44"/>
        <end position="63"/>
    </location>
</feature>
<dbReference type="AlphaFoldDB" id="A0A1M5Q2D6"/>
<keyword evidence="2" id="KW-0472">Membrane</keyword>
<evidence type="ECO:0000256" key="1">
    <source>
        <dbReference type="SAM" id="MobiDB-lite"/>
    </source>
</evidence>
<reference evidence="4" key="1">
    <citation type="submission" date="2016-11" db="EMBL/GenBank/DDBJ databases">
        <authorList>
            <person name="Varghese N."/>
            <person name="Submissions S."/>
        </authorList>
    </citation>
    <scope>NUCLEOTIDE SEQUENCE [LARGE SCALE GENOMIC DNA]</scope>
    <source>
        <strain evidence="4">DSM 22638</strain>
    </source>
</reference>
<evidence type="ECO:0000313" key="3">
    <source>
        <dbReference type="EMBL" id="SHH08066.1"/>
    </source>
</evidence>
<dbReference type="Proteomes" id="UP000184532">
    <property type="component" value="Unassembled WGS sequence"/>
</dbReference>
<keyword evidence="2" id="KW-1133">Transmembrane helix</keyword>
<sequence>MGKKNLEQLFREKLGDFHEVPDEKVWKSIEASLDKKKRKRVVPIWWQLGGVAAVLAILLYVFGPFGNEVVDEQIQVTETENKRTTEPENNTADELLNSADVSGDEGLANTEESADSSKEENAVAETSEDAIDNLQKNQSRTNTQLAVSDSEKKKNTSDQKQLAPLESNKDVRTTEVVDAGMEKAGENSINENSEAVASDITQHQFDTEKKDLFKTTTEEKETVAENKNLDQSLENKDPSFMLKEKNEEKEVVALQEEETEKEDDRPSIYDVIAKQEEEAVAQNSTGNKWSIGPSVAPVYFSASGEGSPVHSNFAANSKSGNVDLSYGLTVAYEIGKKLKVRSGVHRVNFGYDTNDVVFSSSLNGSADQIDNIDYSRTSRNVVVESKDNSSLNSDSPEFAAAESAVLDGKMVQQLGYVEVPVELNYSLIDKKFGVNLIGGVSSLFLVDNSVLLESEGLVTEMGEANNVNSLNFSTNIGVGLNYEFSPKVQLNLEPVFKYQLNTFSDTAGSFRPFSVGVYSGVSFKF</sequence>
<keyword evidence="4" id="KW-1185">Reference proteome</keyword>